<comment type="caution">
    <text evidence="4">The sequence shown here is derived from an EMBL/GenBank/DDBJ whole genome shotgun (WGS) entry which is preliminary data.</text>
</comment>
<reference evidence="4 5" key="1">
    <citation type="submission" date="2017-05" db="EMBL/GenBank/DDBJ databases">
        <title>Chromobacterium violaceum GHPS1 isolated from Hydrocarbon polluted soil in French Guiana display an awesome secondary metabolite arsenal and a battery of drug and heavy-metal-resistance and detoxification of xenobiotics proteins.</title>
        <authorList>
            <person name="Belbahri L."/>
        </authorList>
    </citation>
    <scope>NUCLEOTIDE SEQUENCE [LARGE SCALE GENOMIC DNA]</scope>
    <source>
        <strain evidence="4 5">GHPS1</strain>
    </source>
</reference>
<sequence>MLELLQGPAEQALDLSFYDADLLGAELLCAIADRLDRGGKLKIHAYHALLAHGLMRLNLPARLVSSQPPSEARPWPRALALAGSAQSLDGILRIIECLPLSDMAVFVAQHVQESQINLLDQLLKSRTDYAVEMPQNMAPVRPGTIYVAPPGHHMRVGHGYVYLTRDRQIQFARPSIDVLFESLAGEYGAETLAALLCGFGQDGADGCAALRAAGACVILQDGGECAPARVMPDAARKAGHYDYVMKLSAIASVAAAAAAGPDAQPDGELLERFLSALVCHYGYDFRNYQRDSLKRRIHNLMGQFNLGRFADFQRAVLTDVGLFERLCVELPVGVTSFFRHPEQLKLLRDEILPYLSSFPLIKLWSAGCSSGEEAYSLAIVLDELGLLDRSHLFATDFNPYSLAQGSSALFPAQALEENRANYLAGGGTRLFDAYLSRNGRFLRVDDHLRQRILFYRHSLTDEGIFNEFQLIVCRNVLIYFDGELQRQVLRRFAQSLHAEGFLVLGPQDGLHRAALEAGFEPYRSGSHIYRLGRSVES</sequence>
<dbReference type="SMART" id="SM00138">
    <property type="entry name" value="MeTrc"/>
    <property type="match status" value="1"/>
</dbReference>
<dbReference type="GO" id="GO:0006935">
    <property type="term" value="P:chemotaxis"/>
    <property type="evidence" value="ECO:0007669"/>
    <property type="project" value="UniProtKB-UniRule"/>
</dbReference>
<dbReference type="GO" id="GO:0005737">
    <property type="term" value="C:cytoplasm"/>
    <property type="evidence" value="ECO:0007669"/>
    <property type="project" value="InterPro"/>
</dbReference>
<dbReference type="PRINTS" id="PR00996">
    <property type="entry name" value="CHERMTFRASE"/>
</dbReference>
<dbReference type="InterPro" id="IPR000673">
    <property type="entry name" value="Sig_transdc_resp-reg_Me-estase"/>
</dbReference>
<feature type="active site" evidence="1">
    <location>
        <position position="110"/>
    </location>
</feature>
<evidence type="ECO:0000259" key="3">
    <source>
        <dbReference type="PROSITE" id="PS50123"/>
    </source>
</evidence>
<dbReference type="InterPro" id="IPR022641">
    <property type="entry name" value="CheR_N"/>
</dbReference>
<dbReference type="AlphaFoldDB" id="A0A202B6S5"/>
<name>A0A202B6S5_CHRVL</name>
<keyword evidence="1" id="KW-0145">Chemotaxis</keyword>
<feature type="domain" description="CheR-type methyltransferase" evidence="3">
    <location>
        <begin position="270"/>
        <end position="520"/>
    </location>
</feature>
<gene>
    <name evidence="4" type="ORF">CBW21_15805</name>
</gene>
<keyword evidence="5" id="KW-1185">Reference proteome</keyword>
<dbReference type="SUPFAM" id="SSF53335">
    <property type="entry name" value="S-adenosyl-L-methionine-dependent methyltransferases"/>
    <property type="match status" value="1"/>
</dbReference>
<dbReference type="SUPFAM" id="SSF47757">
    <property type="entry name" value="Chemotaxis receptor methyltransferase CheR, N-terminal domain"/>
    <property type="match status" value="1"/>
</dbReference>
<dbReference type="Pfam" id="PF03705">
    <property type="entry name" value="CheR_N"/>
    <property type="match status" value="1"/>
</dbReference>
<feature type="active site" evidence="1">
    <location>
        <position position="84"/>
    </location>
</feature>
<evidence type="ECO:0000313" key="4">
    <source>
        <dbReference type="EMBL" id="OVE47128.1"/>
    </source>
</evidence>
<dbReference type="Pfam" id="PF01739">
    <property type="entry name" value="CheR"/>
    <property type="match status" value="1"/>
</dbReference>
<keyword evidence="1" id="KW-0378">Hydrolase</keyword>
<dbReference type="Gene3D" id="3.40.50.180">
    <property type="entry name" value="Methylesterase CheB, C-terminal domain"/>
    <property type="match status" value="1"/>
</dbReference>
<evidence type="ECO:0000256" key="1">
    <source>
        <dbReference type="PROSITE-ProRule" id="PRU00050"/>
    </source>
</evidence>
<dbReference type="Proteomes" id="UP000196342">
    <property type="component" value="Unassembled WGS sequence"/>
</dbReference>
<dbReference type="EMBL" id="NHOO01000013">
    <property type="protein sequence ID" value="OVE47128.1"/>
    <property type="molecule type" value="Genomic_DNA"/>
</dbReference>
<evidence type="ECO:0000313" key="5">
    <source>
        <dbReference type="Proteomes" id="UP000196342"/>
    </source>
</evidence>
<dbReference type="InterPro" id="IPR035909">
    <property type="entry name" value="CheB_C"/>
</dbReference>
<dbReference type="PANTHER" id="PTHR24422">
    <property type="entry name" value="CHEMOTAXIS PROTEIN METHYLTRANSFERASE"/>
    <property type="match status" value="1"/>
</dbReference>
<dbReference type="GO" id="GO:0000156">
    <property type="term" value="F:phosphorelay response regulator activity"/>
    <property type="evidence" value="ECO:0007669"/>
    <property type="project" value="InterPro"/>
</dbReference>
<dbReference type="InterPro" id="IPR022642">
    <property type="entry name" value="CheR_C"/>
</dbReference>
<dbReference type="Gene3D" id="3.40.50.150">
    <property type="entry name" value="Vaccinia Virus protein VP39"/>
    <property type="match status" value="1"/>
</dbReference>
<dbReference type="PROSITE" id="PS50122">
    <property type="entry name" value="CHEB"/>
    <property type="match status" value="1"/>
</dbReference>
<proteinExistence type="predicted"/>
<dbReference type="PANTHER" id="PTHR24422:SF8">
    <property type="entry name" value="CHEMOTAXIS PROTEIN"/>
    <property type="match status" value="1"/>
</dbReference>
<feature type="active site" evidence="1">
    <location>
        <position position="202"/>
    </location>
</feature>
<dbReference type="InterPro" id="IPR000780">
    <property type="entry name" value="CheR_MeTrfase"/>
</dbReference>
<dbReference type="InterPro" id="IPR029063">
    <property type="entry name" value="SAM-dependent_MTases_sf"/>
</dbReference>
<organism evidence="4 5">
    <name type="scientific">Chromobacterium violaceum</name>
    <dbReference type="NCBI Taxonomy" id="536"/>
    <lineage>
        <taxon>Bacteria</taxon>
        <taxon>Pseudomonadati</taxon>
        <taxon>Pseudomonadota</taxon>
        <taxon>Betaproteobacteria</taxon>
        <taxon>Neisseriales</taxon>
        <taxon>Chromobacteriaceae</taxon>
        <taxon>Chromobacterium</taxon>
    </lineage>
</organism>
<accession>A0A202B6S5</accession>
<dbReference type="PROSITE" id="PS50123">
    <property type="entry name" value="CHER"/>
    <property type="match status" value="1"/>
</dbReference>
<evidence type="ECO:0008006" key="6">
    <source>
        <dbReference type="Google" id="ProtNLM"/>
    </source>
</evidence>
<feature type="domain" description="CheB-type methylesterase" evidence="2">
    <location>
        <begin position="74"/>
        <end position="252"/>
    </location>
</feature>
<dbReference type="InterPro" id="IPR050903">
    <property type="entry name" value="Bact_Chemotaxis_MeTrfase"/>
</dbReference>
<dbReference type="GO" id="GO:0008984">
    <property type="term" value="F:protein-glutamate methylesterase activity"/>
    <property type="evidence" value="ECO:0007669"/>
    <property type="project" value="InterPro"/>
</dbReference>
<protein>
    <recommendedName>
        <fullName evidence="6">Chemotaxis protein methyltransferase</fullName>
    </recommendedName>
</protein>
<dbReference type="SUPFAM" id="SSF52738">
    <property type="entry name" value="Methylesterase CheB, C-terminal domain"/>
    <property type="match status" value="1"/>
</dbReference>
<dbReference type="Pfam" id="PF01339">
    <property type="entry name" value="CheB_methylest"/>
    <property type="match status" value="1"/>
</dbReference>
<evidence type="ECO:0000259" key="2">
    <source>
        <dbReference type="PROSITE" id="PS50122"/>
    </source>
</evidence>
<dbReference type="GO" id="GO:0008757">
    <property type="term" value="F:S-adenosylmethionine-dependent methyltransferase activity"/>
    <property type="evidence" value="ECO:0007669"/>
    <property type="project" value="InterPro"/>
</dbReference>